<comment type="caution">
    <text evidence="2">The sequence shown here is derived from an EMBL/GenBank/DDBJ whole genome shotgun (WGS) entry which is preliminary data.</text>
</comment>
<protein>
    <submittedName>
        <fullName evidence="2">DUF4268 domain-containing protein</fullName>
    </submittedName>
</protein>
<feature type="domain" description="DUF4268" evidence="1">
    <location>
        <begin position="177"/>
        <end position="310"/>
    </location>
</feature>
<dbReference type="EMBL" id="QETF01000010">
    <property type="protein sequence ID" value="PWG16736.1"/>
    <property type="molecule type" value="Genomic_DNA"/>
</dbReference>
<dbReference type="RefSeq" id="WP_109388979.1">
    <property type="nucleotide sequence ID" value="NZ_QETF01000010.1"/>
</dbReference>
<gene>
    <name evidence="2" type="ORF">DFK10_10495</name>
</gene>
<accession>A0A2V1P365</accession>
<organism evidence="2 3">
    <name type="scientific">Salibaculum griseiflavum</name>
    <dbReference type="NCBI Taxonomy" id="1914409"/>
    <lineage>
        <taxon>Bacteria</taxon>
        <taxon>Pseudomonadati</taxon>
        <taxon>Pseudomonadota</taxon>
        <taxon>Alphaproteobacteria</taxon>
        <taxon>Rhodobacterales</taxon>
        <taxon>Roseobacteraceae</taxon>
        <taxon>Salibaculum</taxon>
    </lineage>
</organism>
<evidence type="ECO:0000259" key="1">
    <source>
        <dbReference type="Pfam" id="PF14088"/>
    </source>
</evidence>
<dbReference type="Gene3D" id="3.40.1350.10">
    <property type="match status" value="1"/>
</dbReference>
<keyword evidence="3" id="KW-1185">Reference proteome</keyword>
<proteinExistence type="predicted"/>
<dbReference type="OrthoDB" id="570199at2"/>
<evidence type="ECO:0000313" key="3">
    <source>
        <dbReference type="Proteomes" id="UP000245293"/>
    </source>
</evidence>
<name>A0A2V1P365_9RHOB</name>
<evidence type="ECO:0000313" key="2">
    <source>
        <dbReference type="EMBL" id="PWG16736.1"/>
    </source>
</evidence>
<dbReference type="Pfam" id="PF14088">
    <property type="entry name" value="DUF4268"/>
    <property type="match status" value="1"/>
</dbReference>
<dbReference type="AlphaFoldDB" id="A0A2V1P365"/>
<dbReference type="Proteomes" id="UP000245293">
    <property type="component" value="Unassembled WGS sequence"/>
</dbReference>
<dbReference type="GO" id="GO:0003676">
    <property type="term" value="F:nucleic acid binding"/>
    <property type="evidence" value="ECO:0007669"/>
    <property type="project" value="InterPro"/>
</dbReference>
<sequence>MQLGRLTKVDPRTIWVTEDMDFTPWLAQEHNISLLSETLGLELEVEAQEKQVGPFRADILCKDVGSDSWVLIENQLERTDHRHLGQLLTYSAGLKAVTIIWIASQFNDEHRATLDWLNQITDEDFRFFGLEVELWRIGDSEPAPKFNIISKPNSWSRQAGQAAKRLETEPTTDIKKLQLEFWNLFEEKLRPHPILRTQKPRPQHWINIAIGRAGIRLGGLINSRESTFGVELYMNDENAKAYFQELQQDAERIHNELGFELVWQELPERTSCRIMHSLKSAPLSQKDRWPEYLEWMTNTVTAFDTVFRQRVRNLSGTTEPLDNDHP</sequence>
<dbReference type="InterPro" id="IPR011856">
    <property type="entry name" value="tRNA_endonuc-like_dom_sf"/>
</dbReference>
<dbReference type="InterPro" id="IPR025364">
    <property type="entry name" value="DUF4268"/>
</dbReference>
<reference evidence="3" key="1">
    <citation type="submission" date="2018-05" db="EMBL/GenBank/DDBJ databases">
        <authorList>
            <person name="Du Z."/>
            <person name="Wang X."/>
        </authorList>
    </citation>
    <scope>NUCLEOTIDE SEQUENCE [LARGE SCALE GENOMIC DNA]</scope>
    <source>
        <strain evidence="3">WDS4C29</strain>
    </source>
</reference>